<dbReference type="Pfam" id="PF00231">
    <property type="entry name" value="ATP-synt"/>
    <property type="match status" value="1"/>
</dbReference>
<dbReference type="FunFam" id="3.40.1380.10:FF:000003">
    <property type="entry name" value="ATP synthase subunit gamma"/>
    <property type="match status" value="1"/>
</dbReference>
<dbReference type="GO" id="GO:0046933">
    <property type="term" value="F:proton-transporting ATP synthase activity, rotational mechanism"/>
    <property type="evidence" value="ECO:0007669"/>
    <property type="project" value="InterPro"/>
</dbReference>
<keyword evidence="14" id="KW-1185">Reference proteome</keyword>
<evidence type="ECO:0000256" key="2">
    <source>
        <dbReference type="ARBA" id="ARBA00007681"/>
    </source>
</evidence>
<dbReference type="GO" id="GO:0045259">
    <property type="term" value="C:proton-transporting ATP synthase complex"/>
    <property type="evidence" value="ECO:0007669"/>
    <property type="project" value="UniProtKB-KW"/>
</dbReference>
<evidence type="ECO:0000256" key="8">
    <source>
        <dbReference type="ARBA" id="ARBA00023128"/>
    </source>
</evidence>
<evidence type="ECO:0000256" key="6">
    <source>
        <dbReference type="ARBA" id="ARBA00022792"/>
    </source>
</evidence>
<dbReference type="Gene3D" id="3.40.1380.10">
    <property type="match status" value="1"/>
</dbReference>
<dbReference type="GO" id="GO:0005743">
    <property type="term" value="C:mitochondrial inner membrane"/>
    <property type="evidence" value="ECO:0007669"/>
    <property type="project" value="UniProtKB-SubCell"/>
</dbReference>
<organism evidence="13 14">
    <name type="scientific">Tuber aestivum</name>
    <name type="common">summer truffle</name>
    <dbReference type="NCBI Taxonomy" id="59557"/>
    <lineage>
        <taxon>Eukaryota</taxon>
        <taxon>Fungi</taxon>
        <taxon>Dikarya</taxon>
        <taxon>Ascomycota</taxon>
        <taxon>Pezizomycotina</taxon>
        <taxon>Pezizomycetes</taxon>
        <taxon>Pezizales</taxon>
        <taxon>Tuberaceae</taxon>
        <taxon>Tuber</taxon>
    </lineage>
</organism>
<evidence type="ECO:0000256" key="4">
    <source>
        <dbReference type="ARBA" id="ARBA00022448"/>
    </source>
</evidence>
<evidence type="ECO:0000256" key="5">
    <source>
        <dbReference type="ARBA" id="ARBA00022781"/>
    </source>
</evidence>
<keyword evidence="11" id="KW-0066">ATP synthesis</keyword>
<keyword evidence="10" id="KW-0139">CF(1)</keyword>
<dbReference type="PANTHER" id="PTHR11693">
    <property type="entry name" value="ATP SYNTHASE GAMMA CHAIN"/>
    <property type="match status" value="1"/>
</dbReference>
<gene>
    <name evidence="13" type="ORF">GSTUAT00005407001</name>
</gene>
<evidence type="ECO:0000256" key="9">
    <source>
        <dbReference type="ARBA" id="ARBA00023136"/>
    </source>
</evidence>
<proteinExistence type="inferred from homology"/>
<evidence type="ECO:0000313" key="14">
    <source>
        <dbReference type="Proteomes" id="UP001412239"/>
    </source>
</evidence>
<dbReference type="NCBIfam" id="TIGR01146">
    <property type="entry name" value="ATPsyn_F1gamma"/>
    <property type="match status" value="1"/>
</dbReference>
<evidence type="ECO:0000256" key="7">
    <source>
        <dbReference type="ARBA" id="ARBA00023065"/>
    </source>
</evidence>
<evidence type="ECO:0000256" key="11">
    <source>
        <dbReference type="ARBA" id="ARBA00023310"/>
    </source>
</evidence>
<comment type="subcellular location">
    <subcellularLocation>
        <location evidence="1">Mitochondrion inner membrane</location>
        <topology evidence="1">Peripheral membrane protein</topology>
    </subcellularLocation>
</comment>
<protein>
    <recommendedName>
        <fullName evidence="3">ATP synthase subunit gamma, mitochondrial</fullName>
    </recommendedName>
    <alternativeName>
        <fullName evidence="12">F-ATPase gamma subunit</fullName>
    </alternativeName>
</protein>
<dbReference type="PRINTS" id="PR00126">
    <property type="entry name" value="ATPASEGAMMA"/>
</dbReference>
<dbReference type="InterPro" id="IPR000131">
    <property type="entry name" value="ATP_synth_F1_gsu"/>
</dbReference>
<dbReference type="PANTHER" id="PTHR11693:SF22">
    <property type="entry name" value="ATP SYNTHASE SUBUNIT GAMMA, MITOCHONDRIAL"/>
    <property type="match status" value="1"/>
</dbReference>
<dbReference type="FunFam" id="1.10.287.80:FF:000001">
    <property type="entry name" value="ATP synthase gamma chain"/>
    <property type="match status" value="1"/>
</dbReference>
<keyword evidence="6" id="KW-0999">Mitochondrion inner membrane</keyword>
<dbReference type="SUPFAM" id="SSF52943">
    <property type="entry name" value="ATP synthase (F1-ATPase), gamma subunit"/>
    <property type="match status" value="1"/>
</dbReference>
<dbReference type="CDD" id="cd12151">
    <property type="entry name" value="F1-ATPase_gamma"/>
    <property type="match status" value="1"/>
</dbReference>
<dbReference type="InterPro" id="IPR035968">
    <property type="entry name" value="ATP_synth_F1_ATPase_gsu"/>
</dbReference>
<keyword evidence="8" id="KW-0496">Mitochondrion</keyword>
<sequence length="417" mass="46136">MISWRCHTRSRRFFGCWSRSGQVKEEIQSRGLPSILPGLFVFFLPVPFTPTAPPVNLPSYSPLPVIKYFLPLSSCCPGQPGQPFRELLLPPSGNSSIALSLAFSVTTWPAQSNNYATLREIEGRLKSIKNIEKITNTMKIVASTKLARAQRAMSESRAYGQTSNTVFDKAETKPQEGGKTLIIACSSDKGLCGGIHSQITKAVRRKLLEIPDADLVILGEKCKAQLGRSSSKNIVMSFANVGKDIPTFAEAQTVADQIFQLEKDYDNVEVIYNNFKSAISYEPGATYAFSEETIKNSGETSQAHLHPAMLPYVAFPGDEEYSDPKFAYNPQNPANFTAFEIEDEQLVNLREYALANTIFWALSEGHACEISARRNAMDNASKNAGDMINRFQILFNRTRQAVITGELVEIITGYVSS</sequence>
<dbReference type="AlphaFoldDB" id="A0A292PVN9"/>
<evidence type="ECO:0000256" key="3">
    <source>
        <dbReference type="ARBA" id="ARBA00020843"/>
    </source>
</evidence>
<accession>A0A292PVN9</accession>
<keyword evidence="7" id="KW-0406">Ion transport</keyword>
<dbReference type="Proteomes" id="UP001412239">
    <property type="component" value="Unassembled WGS sequence"/>
</dbReference>
<feature type="non-terminal residue" evidence="13">
    <location>
        <position position="1"/>
    </location>
</feature>
<reference evidence="13" key="1">
    <citation type="submission" date="2015-10" db="EMBL/GenBank/DDBJ databases">
        <authorList>
            <person name="Regsiter A."/>
            <person name="william w."/>
        </authorList>
    </citation>
    <scope>NUCLEOTIDE SEQUENCE</scope>
    <source>
        <strain evidence="13">Montdore</strain>
    </source>
</reference>
<dbReference type="EMBL" id="LN891045">
    <property type="protein sequence ID" value="CUS10543.1"/>
    <property type="molecule type" value="Genomic_DNA"/>
</dbReference>
<comment type="similarity">
    <text evidence="2">Belongs to the ATPase gamma chain family.</text>
</comment>
<keyword evidence="4" id="KW-0813">Transport</keyword>
<keyword evidence="9" id="KW-0472">Membrane</keyword>
<evidence type="ECO:0000256" key="12">
    <source>
        <dbReference type="ARBA" id="ARBA00031066"/>
    </source>
</evidence>
<name>A0A292PVN9_9PEZI</name>
<keyword evidence="5" id="KW-0375">Hydrogen ion transport</keyword>
<evidence type="ECO:0000256" key="10">
    <source>
        <dbReference type="ARBA" id="ARBA00023196"/>
    </source>
</evidence>
<evidence type="ECO:0000313" key="13">
    <source>
        <dbReference type="EMBL" id="CUS10543.1"/>
    </source>
</evidence>
<evidence type="ECO:0000256" key="1">
    <source>
        <dbReference type="ARBA" id="ARBA00004637"/>
    </source>
</evidence>
<dbReference type="Gene3D" id="1.10.287.80">
    <property type="entry name" value="ATP synthase, gamma subunit, helix hairpin domain"/>
    <property type="match status" value="2"/>
</dbReference>